<dbReference type="Gene3D" id="1.20.1260.10">
    <property type="match status" value="1"/>
</dbReference>
<dbReference type="InterPro" id="IPR012347">
    <property type="entry name" value="Ferritin-like"/>
</dbReference>
<gene>
    <name evidence="2" type="ORF">DSOUD_2536</name>
</gene>
<dbReference type="InterPro" id="IPR003251">
    <property type="entry name" value="Rr_diiron-bd_dom"/>
</dbReference>
<dbReference type="Proteomes" id="UP000057158">
    <property type="component" value="Chromosome"/>
</dbReference>
<dbReference type="PATRIC" id="fig|1603606.3.peg.2745"/>
<reference evidence="2 3" key="1">
    <citation type="submission" date="2015-07" db="EMBL/GenBank/DDBJ databases">
        <title>Isolation and Genomic Characterization of a Novel Halophilic Metal-Reducing Deltaproteobacterium from the Deep Subsurface.</title>
        <authorList>
            <person name="Badalamenti J.P."/>
            <person name="Summers Z.M."/>
            <person name="Gralnick J.A."/>
            <person name="Bond D.R."/>
        </authorList>
    </citation>
    <scope>NUCLEOTIDE SEQUENCE [LARGE SCALE GENOMIC DNA]</scope>
    <source>
        <strain evidence="2 3">WTL</strain>
    </source>
</reference>
<dbReference type="Pfam" id="PF02915">
    <property type="entry name" value="Rubrerythrin"/>
    <property type="match status" value="1"/>
</dbReference>
<dbReference type="CDD" id="cd01045">
    <property type="entry name" value="Ferritin_like_AB"/>
    <property type="match status" value="1"/>
</dbReference>
<keyword evidence="3" id="KW-1185">Reference proteome</keyword>
<protein>
    <submittedName>
        <fullName evidence="2">Rubrerythrin</fullName>
    </submittedName>
</protein>
<dbReference type="RefSeq" id="WP_053551312.1">
    <property type="nucleotide sequence ID" value="NZ_CP010802.1"/>
</dbReference>
<proteinExistence type="predicted"/>
<evidence type="ECO:0000313" key="3">
    <source>
        <dbReference type="Proteomes" id="UP000057158"/>
    </source>
</evidence>
<dbReference type="OrthoDB" id="281675at2"/>
<evidence type="ECO:0000259" key="1">
    <source>
        <dbReference type="Pfam" id="PF02915"/>
    </source>
</evidence>
<accession>A0A0M3QG33</accession>
<name>A0A0M3QG33_9BACT</name>
<organism evidence="2 3">
    <name type="scientific">Desulfuromonas soudanensis</name>
    <dbReference type="NCBI Taxonomy" id="1603606"/>
    <lineage>
        <taxon>Bacteria</taxon>
        <taxon>Pseudomonadati</taxon>
        <taxon>Thermodesulfobacteriota</taxon>
        <taxon>Desulfuromonadia</taxon>
        <taxon>Desulfuromonadales</taxon>
        <taxon>Desulfuromonadaceae</taxon>
        <taxon>Desulfuromonas</taxon>
    </lineage>
</organism>
<dbReference type="STRING" id="1603606.DSOUD_2536"/>
<dbReference type="GO" id="GO:0016491">
    <property type="term" value="F:oxidoreductase activity"/>
    <property type="evidence" value="ECO:0007669"/>
    <property type="project" value="InterPro"/>
</dbReference>
<dbReference type="PANTHER" id="PTHR33531">
    <property type="entry name" value="RUBRERYTHRIN SUBFAMILY"/>
    <property type="match status" value="1"/>
</dbReference>
<dbReference type="SUPFAM" id="SSF47240">
    <property type="entry name" value="Ferritin-like"/>
    <property type="match status" value="1"/>
</dbReference>
<evidence type="ECO:0000313" key="2">
    <source>
        <dbReference type="EMBL" id="ALC17289.1"/>
    </source>
</evidence>
<dbReference type="AlphaFoldDB" id="A0A0M3QG33"/>
<sequence>MPEITIEDAVKRAIQTEKNAMDFYRRGASYMKDPGAKKVFELLAREEREHAETFYQVYPGKDIDDFSAFMEADPAEKSGWFAELGLELTELDERKAMLVALDKEKKLEESLRETATRIKDDAVRAVYEENARSTHQHYLLIESEYARLMGMVHETDIDTYVRE</sequence>
<dbReference type="InterPro" id="IPR009078">
    <property type="entry name" value="Ferritin-like_SF"/>
</dbReference>
<dbReference type="KEGG" id="des:DSOUD_2536"/>
<dbReference type="PANTHER" id="PTHR33531:SF7">
    <property type="entry name" value="HYPOTHETICAL MEMBRANE PROTEIN, CONSERVED"/>
    <property type="match status" value="1"/>
</dbReference>
<dbReference type="EMBL" id="CP010802">
    <property type="protein sequence ID" value="ALC17289.1"/>
    <property type="molecule type" value="Genomic_DNA"/>
</dbReference>
<feature type="domain" description="Rubrerythrin diiron-binding" evidence="1">
    <location>
        <begin position="9"/>
        <end position="140"/>
    </location>
</feature>
<dbReference type="GO" id="GO:0046872">
    <property type="term" value="F:metal ion binding"/>
    <property type="evidence" value="ECO:0007669"/>
    <property type="project" value="InterPro"/>
</dbReference>